<dbReference type="AlphaFoldDB" id="A0A699Q2E5"/>
<sequence>GSVRKQNPWFRKLFFFFHRSIQRVLFWSFDYEVTQKERLRNYPCLGTFGTVSATADTTAALSITLTSASIITHISVDDYEATGINDQAAANENVAGESTNPFPIVDDVELVVPQ</sequence>
<gene>
    <name evidence="1" type="ORF">Tci_830282</name>
</gene>
<name>A0A699Q2E5_TANCI</name>
<evidence type="ECO:0000313" key="1">
    <source>
        <dbReference type="EMBL" id="GFC58312.1"/>
    </source>
</evidence>
<feature type="non-terminal residue" evidence="1">
    <location>
        <position position="1"/>
    </location>
</feature>
<accession>A0A699Q2E5</accession>
<organism evidence="1">
    <name type="scientific">Tanacetum cinerariifolium</name>
    <name type="common">Dalmatian daisy</name>
    <name type="synonym">Chrysanthemum cinerariifolium</name>
    <dbReference type="NCBI Taxonomy" id="118510"/>
    <lineage>
        <taxon>Eukaryota</taxon>
        <taxon>Viridiplantae</taxon>
        <taxon>Streptophyta</taxon>
        <taxon>Embryophyta</taxon>
        <taxon>Tracheophyta</taxon>
        <taxon>Spermatophyta</taxon>
        <taxon>Magnoliopsida</taxon>
        <taxon>eudicotyledons</taxon>
        <taxon>Gunneridae</taxon>
        <taxon>Pentapetalae</taxon>
        <taxon>asterids</taxon>
        <taxon>campanulids</taxon>
        <taxon>Asterales</taxon>
        <taxon>Asteraceae</taxon>
        <taxon>Asteroideae</taxon>
        <taxon>Anthemideae</taxon>
        <taxon>Anthemidinae</taxon>
        <taxon>Tanacetum</taxon>
    </lineage>
</organism>
<proteinExistence type="predicted"/>
<protein>
    <submittedName>
        <fullName evidence="1">Uncharacterized protein</fullName>
    </submittedName>
</protein>
<comment type="caution">
    <text evidence="1">The sequence shown here is derived from an EMBL/GenBank/DDBJ whole genome shotgun (WGS) entry which is preliminary data.</text>
</comment>
<reference evidence="1" key="1">
    <citation type="journal article" date="2019" name="Sci. Rep.">
        <title>Draft genome of Tanacetum cinerariifolium, the natural source of mosquito coil.</title>
        <authorList>
            <person name="Yamashiro T."/>
            <person name="Shiraishi A."/>
            <person name="Satake H."/>
            <person name="Nakayama K."/>
        </authorList>
    </citation>
    <scope>NUCLEOTIDE SEQUENCE</scope>
</reference>
<dbReference type="EMBL" id="BKCJ010977074">
    <property type="protein sequence ID" value="GFC58312.1"/>
    <property type="molecule type" value="Genomic_DNA"/>
</dbReference>